<feature type="binding site" evidence="18">
    <location>
        <begin position="31"/>
        <end position="38"/>
    </location>
    <ligand>
        <name>ATP</name>
        <dbReference type="ChEBI" id="CHEBI:30616"/>
    </ligand>
</feature>
<accession>A0A069Q4W6</accession>
<keyword evidence="21" id="KW-1185">Reference proteome</keyword>
<evidence type="ECO:0000256" key="11">
    <source>
        <dbReference type="ARBA" id="ARBA00022881"/>
    </source>
</evidence>
<keyword evidence="5 18" id="KW-0547">Nucleotide-binding</keyword>
<dbReference type="CDD" id="cd03271">
    <property type="entry name" value="ABC_UvrA_II"/>
    <property type="match status" value="1"/>
</dbReference>
<keyword evidence="8 18" id="KW-0863">Zinc-finger</keyword>
<keyword evidence="10 18" id="KW-0067">ATP-binding</keyword>
<dbReference type="RefSeq" id="WP_035941287.1">
    <property type="nucleotide sequence ID" value="NZ_CADFFX010000003.1"/>
</dbReference>
<keyword evidence="14 18" id="KW-0742">SOS response</keyword>
<feature type="domain" description="ABC transporter" evidence="19">
    <location>
        <begin position="619"/>
        <end position="947"/>
    </location>
</feature>
<dbReference type="Pfam" id="PF17760">
    <property type="entry name" value="UvrA_inter"/>
    <property type="match status" value="1"/>
</dbReference>
<dbReference type="InterPro" id="IPR003439">
    <property type="entry name" value="ABC_transporter-like_ATP-bd"/>
</dbReference>
<evidence type="ECO:0000256" key="3">
    <source>
        <dbReference type="ARBA" id="ARBA00022723"/>
    </source>
</evidence>
<proteinExistence type="inferred from homology"/>
<dbReference type="AlphaFoldDB" id="A0A069Q4W6"/>
<dbReference type="FunFam" id="1.20.1580.10:FF:000002">
    <property type="entry name" value="UvrABC system protein A"/>
    <property type="match status" value="1"/>
</dbReference>
<dbReference type="Gene3D" id="3.40.50.300">
    <property type="entry name" value="P-loop containing nucleotide triphosphate hydrolases"/>
    <property type="match status" value="2"/>
</dbReference>
<dbReference type="Gene3D" id="1.20.1580.10">
    <property type="entry name" value="ABC transporter ATPase like domain"/>
    <property type="match status" value="2"/>
</dbReference>
<feature type="zinc finger region" description="C4-type" evidence="18">
    <location>
        <begin position="261"/>
        <end position="288"/>
    </location>
</feature>
<evidence type="ECO:0000256" key="5">
    <source>
        <dbReference type="ARBA" id="ARBA00022741"/>
    </source>
</evidence>
<dbReference type="GO" id="GO:0009380">
    <property type="term" value="C:excinuclease repair complex"/>
    <property type="evidence" value="ECO:0007669"/>
    <property type="project" value="InterPro"/>
</dbReference>
<evidence type="ECO:0000256" key="13">
    <source>
        <dbReference type="ARBA" id="ARBA00023204"/>
    </source>
</evidence>
<keyword evidence="2 18" id="KW-0963">Cytoplasm</keyword>
<dbReference type="InterPro" id="IPR004602">
    <property type="entry name" value="UvrA"/>
</dbReference>
<dbReference type="NCBIfam" id="TIGR00630">
    <property type="entry name" value="uvra"/>
    <property type="match status" value="1"/>
</dbReference>
<dbReference type="Gene3D" id="3.30.1490.20">
    <property type="entry name" value="ATP-grasp fold, A domain"/>
    <property type="match status" value="1"/>
</dbReference>
<keyword evidence="9 18" id="KW-0862">Zinc</keyword>
<dbReference type="GO" id="GO:0003677">
    <property type="term" value="F:DNA binding"/>
    <property type="evidence" value="ECO:0007669"/>
    <property type="project" value="UniProtKB-UniRule"/>
</dbReference>
<dbReference type="GO" id="GO:0005524">
    <property type="term" value="F:ATP binding"/>
    <property type="evidence" value="ECO:0007669"/>
    <property type="project" value="UniProtKB-UniRule"/>
</dbReference>
<evidence type="ECO:0000256" key="7">
    <source>
        <dbReference type="ARBA" id="ARBA00022769"/>
    </source>
</evidence>
<comment type="subcellular location">
    <subcellularLocation>
        <location evidence="1 18">Cytoplasm</location>
    </subcellularLocation>
</comment>
<dbReference type="PANTHER" id="PTHR43152">
    <property type="entry name" value="UVRABC SYSTEM PROTEIN A"/>
    <property type="match status" value="1"/>
</dbReference>
<protein>
    <recommendedName>
        <fullName evidence="16 18">UvrABC system protein A</fullName>
        <shortName evidence="18">UvrA protein</shortName>
    </recommendedName>
    <alternativeName>
        <fullName evidence="17 18">Excinuclease ABC subunit A</fullName>
    </alternativeName>
</protein>
<evidence type="ECO:0000256" key="4">
    <source>
        <dbReference type="ARBA" id="ARBA00022737"/>
    </source>
</evidence>
<evidence type="ECO:0000313" key="21">
    <source>
        <dbReference type="Proteomes" id="UP000027466"/>
    </source>
</evidence>
<keyword evidence="11 18" id="KW-0267">Excision nuclease</keyword>
<evidence type="ECO:0000313" key="20">
    <source>
        <dbReference type="EMBL" id="KDR44806.1"/>
    </source>
</evidence>
<evidence type="ECO:0000256" key="2">
    <source>
        <dbReference type="ARBA" id="ARBA00022490"/>
    </source>
</evidence>
<comment type="subunit">
    <text evidence="18">Forms a heterotetramer with UvrB during the search for lesions.</text>
</comment>
<reference evidence="20 21" key="1">
    <citation type="submission" date="2014-03" db="EMBL/GenBank/DDBJ databases">
        <title>Draft Genome Sequences of Four Burkholderia Strains.</title>
        <authorList>
            <person name="Liu X.Y."/>
            <person name="Li C.X."/>
            <person name="Xu J.H."/>
        </authorList>
    </citation>
    <scope>NUCLEOTIDE SEQUENCE [LARGE SCALE GENOMIC DNA]</scope>
    <source>
        <strain evidence="20 21">DSM 50014</strain>
    </source>
</reference>
<evidence type="ECO:0000256" key="10">
    <source>
        <dbReference type="ARBA" id="ARBA00022840"/>
    </source>
</evidence>
<dbReference type="GO" id="GO:0016887">
    <property type="term" value="F:ATP hydrolysis activity"/>
    <property type="evidence" value="ECO:0007669"/>
    <property type="project" value="InterPro"/>
</dbReference>
<dbReference type="EMBL" id="JFHC01000001">
    <property type="protein sequence ID" value="KDR44806.1"/>
    <property type="molecule type" value="Genomic_DNA"/>
</dbReference>
<evidence type="ECO:0000256" key="18">
    <source>
        <dbReference type="HAMAP-Rule" id="MF_00205"/>
    </source>
</evidence>
<name>A0A069Q4W6_9BURK</name>
<evidence type="ECO:0000256" key="9">
    <source>
        <dbReference type="ARBA" id="ARBA00022833"/>
    </source>
</evidence>
<dbReference type="InterPro" id="IPR017871">
    <property type="entry name" value="ABC_transporter-like_CS"/>
</dbReference>
<dbReference type="InterPro" id="IPR041102">
    <property type="entry name" value="UvrA_inter"/>
</dbReference>
<feature type="binding site" evidence="18">
    <location>
        <begin position="651"/>
        <end position="658"/>
    </location>
    <ligand>
        <name>ATP</name>
        <dbReference type="ChEBI" id="CHEBI:30616"/>
    </ligand>
</feature>
<keyword evidence="4 18" id="KW-0677">Repeat</keyword>
<dbReference type="HAMAP" id="MF_00205">
    <property type="entry name" value="UvrA"/>
    <property type="match status" value="1"/>
</dbReference>
<dbReference type="InterPro" id="IPR027417">
    <property type="entry name" value="P-loop_NTPase"/>
</dbReference>
<dbReference type="CDD" id="cd03270">
    <property type="entry name" value="ABC_UvrA_I"/>
    <property type="match status" value="1"/>
</dbReference>
<dbReference type="InterPro" id="IPR013815">
    <property type="entry name" value="ATP_grasp_subdomain_1"/>
</dbReference>
<dbReference type="FunFam" id="3.40.50.300:FF:000028">
    <property type="entry name" value="UvrABC system protein A"/>
    <property type="match status" value="1"/>
</dbReference>
<dbReference type="Gene3D" id="1.10.8.280">
    <property type="entry name" value="ABC transporter ATPase domain-like"/>
    <property type="match status" value="1"/>
</dbReference>
<sequence length="957" mass="105884">MEEIRIRGARTHNLKNVSLDLPRHKLIVITGLSGSGKSSLAFDTLYAEGQRRYVESLSAYARQFLQLMEKPDVDLIEGLSPAISIEQKATSHNPRSTVGTVTEIHDYLRLLYARVGTPYCPDHHIPLEAQSVSQMVDAALALPEETKLMILAPVVADRKGEHVELFEEMQAQGFIRFRVRSGGGTANEGVAQIYEVDSLPKLKKNDKHTIDVVIDRLKVRPDMKQRLAESFETALRLADGRAIALEMDTGREKLFSSKFACPICSYSLQELEPRLFSFNNPMGACPECDGLGQITFFDPKRVVAHPSLSLAAGAVKGWDRRNQFYFQMLQSLASFYEFDIDQAFEDLPEKVRKILLSGSGKQLIPFSYINERGRTSVREHAFEGIIPNLERRYRETDSTAVREELAKYQNNQPCPACEGTRLRREARHVKVGSGDDARGIFEVSGWPLRDTLGYFQTLRLEGAKREIADKVVKEIVARLSFLNNVGLDYLSLERSAETLSGGEAQRIRLASQIGSGLTGVMYVLDEPSIGLHQRDNDRLIGTLKHLRDIGNSVIVVEHDEDMIRMADYVVDMGPGAGEHGGVIVAQGTPMQVQNDPNSVTGQYLAGKRTISYPAERTAPDERQLRIVEAYGNNLKNVTLDLPVGLLTCVTGVSGSGKSTLINDTLYHAVAQHLYGSATEPAPYESIEGLEHFDKVIAVDQSPIGRTPRSNPATYTGLFTPIRELFAGVPAAKERGYDPGRFSFNVKGGRCEACQGDGVLKVEMHFLPDVYVPCDVCHGKRYNRETLDIQYKGKNISEVLDLTVEAAYEFFRPVPVVARKLKTLLDVGLGYIRLGQSATTLSGGEAQRVKLSLELSKRDTGRTLYILDEPTTGLHFHDIALLLEVIHRLRDQGNTVVIIEHNLDVIKTADWVIDLGPEGGAGGGQIIAQGTPEQVAKSKASFTGRYLAPLLQRPRSAA</sequence>
<gene>
    <name evidence="18" type="primary">uvrA</name>
    <name evidence="20" type="ORF">BG61_01175</name>
</gene>
<dbReference type="SUPFAM" id="SSF52540">
    <property type="entry name" value="P-loop containing nucleoside triphosphate hydrolases"/>
    <property type="match status" value="2"/>
</dbReference>
<comment type="caution">
    <text evidence="20">The sequence shown here is derived from an EMBL/GenBank/DDBJ whole genome shotgun (WGS) entry which is preliminary data.</text>
</comment>
<dbReference type="PROSITE" id="PS00211">
    <property type="entry name" value="ABC_TRANSPORTER_1"/>
    <property type="match status" value="2"/>
</dbReference>
<dbReference type="Proteomes" id="UP000027466">
    <property type="component" value="Unassembled WGS sequence"/>
</dbReference>
<evidence type="ECO:0000256" key="6">
    <source>
        <dbReference type="ARBA" id="ARBA00022763"/>
    </source>
</evidence>
<comment type="function">
    <text evidence="18">The UvrABC repair system catalyzes the recognition and processing of DNA lesions. UvrA is an ATPase and a DNA-binding protein. A damage recognition complex composed of 2 UvrA and 2 UvrB subunits scans DNA for abnormalities. When the presence of a lesion has been verified by UvrB, the UvrA molecules dissociate.</text>
</comment>
<dbReference type="PANTHER" id="PTHR43152:SF3">
    <property type="entry name" value="UVRABC SYSTEM PROTEIN A"/>
    <property type="match status" value="1"/>
</dbReference>
<evidence type="ECO:0000256" key="17">
    <source>
        <dbReference type="ARBA" id="ARBA00042156"/>
    </source>
</evidence>
<evidence type="ECO:0000256" key="8">
    <source>
        <dbReference type="ARBA" id="ARBA00022771"/>
    </source>
</evidence>
<evidence type="ECO:0000259" key="19">
    <source>
        <dbReference type="PROSITE" id="PS50893"/>
    </source>
</evidence>
<feature type="zinc finger region" description="C4-type" evidence="18">
    <location>
        <begin position="750"/>
        <end position="776"/>
    </location>
</feature>
<organism evidence="20 21">
    <name type="scientific">Caballeronia glathei</name>
    <dbReference type="NCBI Taxonomy" id="60547"/>
    <lineage>
        <taxon>Bacteria</taxon>
        <taxon>Pseudomonadati</taxon>
        <taxon>Pseudomonadota</taxon>
        <taxon>Betaproteobacteria</taxon>
        <taxon>Burkholderiales</taxon>
        <taxon>Burkholderiaceae</taxon>
        <taxon>Caballeronia</taxon>
    </lineage>
</organism>
<keyword evidence="3 18" id="KW-0479">Metal-binding</keyword>
<keyword evidence="7 18" id="KW-0228">DNA excision</keyword>
<evidence type="ECO:0000256" key="14">
    <source>
        <dbReference type="ARBA" id="ARBA00023236"/>
    </source>
</evidence>
<keyword evidence="13 18" id="KW-0234">DNA repair</keyword>
<evidence type="ECO:0000256" key="15">
    <source>
        <dbReference type="ARBA" id="ARBA00038000"/>
    </source>
</evidence>
<evidence type="ECO:0000256" key="1">
    <source>
        <dbReference type="ARBA" id="ARBA00004496"/>
    </source>
</evidence>
<keyword evidence="6 18" id="KW-0227">DNA damage</keyword>
<dbReference type="GO" id="GO:0005737">
    <property type="term" value="C:cytoplasm"/>
    <property type="evidence" value="ECO:0007669"/>
    <property type="project" value="UniProtKB-SubCell"/>
</dbReference>
<dbReference type="Pfam" id="PF17755">
    <property type="entry name" value="UvrA_DNA-bind"/>
    <property type="match status" value="1"/>
</dbReference>
<dbReference type="GO" id="GO:0009381">
    <property type="term" value="F:excinuclease ABC activity"/>
    <property type="evidence" value="ECO:0007669"/>
    <property type="project" value="UniProtKB-UniRule"/>
</dbReference>
<dbReference type="GO" id="GO:0008270">
    <property type="term" value="F:zinc ion binding"/>
    <property type="evidence" value="ECO:0007669"/>
    <property type="project" value="UniProtKB-UniRule"/>
</dbReference>
<dbReference type="GO" id="GO:0006289">
    <property type="term" value="P:nucleotide-excision repair"/>
    <property type="evidence" value="ECO:0007669"/>
    <property type="project" value="UniProtKB-UniRule"/>
</dbReference>
<evidence type="ECO:0000256" key="16">
    <source>
        <dbReference type="ARBA" id="ARBA00039316"/>
    </source>
</evidence>
<evidence type="ECO:0000256" key="12">
    <source>
        <dbReference type="ARBA" id="ARBA00023125"/>
    </source>
</evidence>
<dbReference type="PROSITE" id="PS50893">
    <property type="entry name" value="ABC_TRANSPORTER_2"/>
    <property type="match status" value="1"/>
</dbReference>
<dbReference type="NCBIfam" id="NF001503">
    <property type="entry name" value="PRK00349.1"/>
    <property type="match status" value="1"/>
</dbReference>
<dbReference type="FunFam" id="1.10.8.280:FF:000001">
    <property type="entry name" value="UvrABC system protein A"/>
    <property type="match status" value="1"/>
</dbReference>
<keyword evidence="12 18" id="KW-0238">DNA-binding</keyword>
<comment type="similarity">
    <text evidence="15 18">Belongs to the ABC transporter superfamily. UvrA family.</text>
</comment>
<dbReference type="InterPro" id="IPR041552">
    <property type="entry name" value="UvrA_DNA-bd"/>
</dbReference>
<dbReference type="GO" id="GO:0009432">
    <property type="term" value="P:SOS response"/>
    <property type="evidence" value="ECO:0007669"/>
    <property type="project" value="UniProtKB-UniRule"/>
</dbReference>